<keyword evidence="3 6" id="KW-0812">Transmembrane</keyword>
<sequence length="76" mass="8698">MATRYTSKHSLKERKRKMKKLTLSNDKKIGGVCGGIAEYFDLDKTLVRALYAVITLFTAFSGVILYILLWMILPKK</sequence>
<dbReference type="InterPro" id="IPR007168">
    <property type="entry name" value="Phageshock_PspC_N"/>
</dbReference>
<evidence type="ECO:0000256" key="5">
    <source>
        <dbReference type="ARBA" id="ARBA00023136"/>
    </source>
</evidence>
<reference evidence="8 9" key="1">
    <citation type="submission" date="2009-12" db="EMBL/GenBank/DDBJ databases">
        <title>Genome Sequence of Prevotella timonensis CRIS 5C-B1.</title>
        <authorList>
            <person name="Durkin A.S."/>
            <person name="Madupu R."/>
            <person name="Torralba M."/>
            <person name="Methe B."/>
            <person name="Sutton G."/>
            <person name="Strausberg R.L."/>
            <person name="Nelson K.E."/>
        </authorList>
    </citation>
    <scope>NUCLEOTIDE SEQUENCE [LARGE SCALE GENOMIC DNA]</scope>
    <source>
        <strain evidence="8 9">CRIS 5C-B1</strain>
    </source>
</reference>
<dbReference type="eggNOG" id="COG1983">
    <property type="taxonomic scope" value="Bacteria"/>
</dbReference>
<evidence type="ECO:0000256" key="2">
    <source>
        <dbReference type="ARBA" id="ARBA00022475"/>
    </source>
</evidence>
<feature type="domain" description="Phage shock protein PspC N-terminal" evidence="7">
    <location>
        <begin position="19"/>
        <end position="76"/>
    </location>
</feature>
<gene>
    <name evidence="8" type="primary">pspC</name>
    <name evidence="8" type="ORF">HMPREF9019_1180</name>
</gene>
<keyword evidence="4 6" id="KW-1133">Transmembrane helix</keyword>
<keyword evidence="2" id="KW-1003">Cell membrane</keyword>
<dbReference type="Pfam" id="PF04024">
    <property type="entry name" value="PspC"/>
    <property type="match status" value="1"/>
</dbReference>
<evidence type="ECO:0000256" key="6">
    <source>
        <dbReference type="SAM" id="Phobius"/>
    </source>
</evidence>
<feature type="transmembrane region" description="Helical" evidence="6">
    <location>
        <begin position="49"/>
        <end position="73"/>
    </location>
</feature>
<dbReference type="PANTHER" id="PTHR33885">
    <property type="entry name" value="PHAGE SHOCK PROTEIN C"/>
    <property type="match status" value="1"/>
</dbReference>
<comment type="caution">
    <text evidence="8">The sequence shown here is derived from an EMBL/GenBank/DDBJ whole genome shotgun (WGS) entry which is preliminary data.</text>
</comment>
<evidence type="ECO:0000256" key="1">
    <source>
        <dbReference type="ARBA" id="ARBA00004162"/>
    </source>
</evidence>
<organism evidence="8 9">
    <name type="scientific">Hoylesella timonensis CRIS 5C-B1</name>
    <dbReference type="NCBI Taxonomy" id="679189"/>
    <lineage>
        <taxon>Bacteria</taxon>
        <taxon>Pseudomonadati</taxon>
        <taxon>Bacteroidota</taxon>
        <taxon>Bacteroidia</taxon>
        <taxon>Bacteroidales</taxon>
        <taxon>Prevotellaceae</taxon>
        <taxon>Hoylesella</taxon>
    </lineage>
</organism>
<comment type="subcellular location">
    <subcellularLocation>
        <location evidence="1">Cell membrane</location>
        <topology evidence="1">Single-pass membrane protein</topology>
    </subcellularLocation>
</comment>
<keyword evidence="5 6" id="KW-0472">Membrane</keyword>
<keyword evidence="9" id="KW-1185">Reference proteome</keyword>
<dbReference type="GO" id="GO:0005886">
    <property type="term" value="C:plasma membrane"/>
    <property type="evidence" value="ECO:0007669"/>
    <property type="project" value="UniProtKB-SubCell"/>
</dbReference>
<dbReference type="Proteomes" id="UP000004001">
    <property type="component" value="Unassembled WGS sequence"/>
</dbReference>
<evidence type="ECO:0000256" key="3">
    <source>
        <dbReference type="ARBA" id="ARBA00022692"/>
    </source>
</evidence>
<dbReference type="InterPro" id="IPR052027">
    <property type="entry name" value="PspC"/>
</dbReference>
<accession>D1W0P6</accession>
<dbReference type="EMBL" id="ADEF01000048">
    <property type="protein sequence ID" value="EFA96962.1"/>
    <property type="molecule type" value="Genomic_DNA"/>
</dbReference>
<protein>
    <submittedName>
        <fullName evidence="8">PspC domain protein</fullName>
    </submittedName>
</protein>
<evidence type="ECO:0000259" key="7">
    <source>
        <dbReference type="Pfam" id="PF04024"/>
    </source>
</evidence>
<name>D1W0P6_9BACT</name>
<evidence type="ECO:0000313" key="8">
    <source>
        <dbReference type="EMBL" id="EFA96962.1"/>
    </source>
</evidence>
<proteinExistence type="predicted"/>
<dbReference type="AlphaFoldDB" id="D1W0P6"/>
<evidence type="ECO:0000256" key="4">
    <source>
        <dbReference type="ARBA" id="ARBA00022989"/>
    </source>
</evidence>
<dbReference type="PANTHER" id="PTHR33885:SF3">
    <property type="entry name" value="PHAGE SHOCK PROTEIN C"/>
    <property type="match status" value="1"/>
</dbReference>
<evidence type="ECO:0000313" key="9">
    <source>
        <dbReference type="Proteomes" id="UP000004001"/>
    </source>
</evidence>